<evidence type="ECO:0000259" key="1">
    <source>
        <dbReference type="Pfam" id="PF00557"/>
    </source>
</evidence>
<gene>
    <name evidence="2" type="ORF">JCM7686_1749</name>
</gene>
<dbReference type="SUPFAM" id="SSF53092">
    <property type="entry name" value="Creatinase/prolidase N-terminal domain"/>
    <property type="match status" value="1"/>
</dbReference>
<dbReference type="GO" id="GO:0004177">
    <property type="term" value="F:aminopeptidase activity"/>
    <property type="evidence" value="ECO:0007669"/>
    <property type="project" value="UniProtKB-KW"/>
</dbReference>
<dbReference type="Pfam" id="PF00557">
    <property type="entry name" value="Peptidase_M24"/>
    <property type="match status" value="1"/>
</dbReference>
<evidence type="ECO:0000313" key="2">
    <source>
        <dbReference type="EMBL" id="AGT08850.1"/>
    </source>
</evidence>
<dbReference type="PATRIC" id="fig|1367847.3.peg.1732"/>
<keyword evidence="2" id="KW-0378">Hydrolase</keyword>
<dbReference type="HOGENOM" id="CLU_052604_0_0_5"/>
<evidence type="ECO:0000313" key="3">
    <source>
        <dbReference type="Proteomes" id="UP000015480"/>
    </source>
</evidence>
<dbReference type="AlphaFoldDB" id="S5XZH6"/>
<keyword evidence="3" id="KW-1185">Reference proteome</keyword>
<dbReference type="PANTHER" id="PTHR46112:SF2">
    <property type="entry name" value="XAA-PRO AMINOPEPTIDASE P-RELATED"/>
    <property type="match status" value="1"/>
</dbReference>
<reference evidence="2 3" key="1">
    <citation type="journal article" date="2014" name="BMC Genomics">
        <title>Architecture and functions of a multipartite genome of the methylotrophic bacterium Paracoccus aminophilus JCM 7686, containing primary and secondary chromids.</title>
        <authorList>
            <person name="Dziewit L."/>
            <person name="Czarnecki J."/>
            <person name="Wibberg D."/>
            <person name="Radlinska M."/>
            <person name="Mrozek P."/>
            <person name="Szymczak M."/>
            <person name="Schluter A."/>
            <person name="Puhler A."/>
            <person name="Bartosik D."/>
        </authorList>
    </citation>
    <scope>NUCLEOTIDE SEQUENCE [LARGE SCALE GENOMIC DNA]</scope>
    <source>
        <strain evidence="2">JCM 7686</strain>
    </source>
</reference>
<dbReference type="SUPFAM" id="SSF55920">
    <property type="entry name" value="Creatinase/aminopeptidase"/>
    <property type="match status" value="1"/>
</dbReference>
<dbReference type="InterPro" id="IPR029149">
    <property type="entry name" value="Creatin/AminoP/Spt16_N"/>
</dbReference>
<keyword evidence="2" id="KW-0645">Protease</keyword>
<dbReference type="Gene3D" id="3.90.230.10">
    <property type="entry name" value="Creatinase/methionine aminopeptidase superfamily"/>
    <property type="match status" value="1"/>
</dbReference>
<keyword evidence="2" id="KW-0031">Aminopeptidase</keyword>
<protein>
    <submittedName>
        <fullName evidence="2">Aminopeptidase</fullName>
    </submittedName>
</protein>
<accession>S5XZH6</accession>
<proteinExistence type="predicted"/>
<sequence length="401" mass="45078">MNSQPDQFDLVKNRLTLHATRLARIREHMVLADIPALLIVEPNSILYATGASNMQVWSARTPARYLLIVTDHPAVLFDFKGAEHLARNLPTIGHIGSAEGLDMVSSGGDPRGAAERFAMQIEAHIRALDPTIDKIGIDRFPLYATDALRRRGFHLVDSDEVFTPARKIKLPIEIAYLEEAMRRVDLATERLENFVRPGMTESEAWGEFHYILMAKQGQYVSTRLFQSGPNTFPYFQECGDRILEPGDLLCLDTDAVGFEGYCVDYSRTFVCGDVKATDEQRRLYANAREQLETNAALLAPGIEFRELAEKAWKIPEEFQASRYYCIGHGLGMAGEFPNIPHAAPGQPYPLPGVIEPGMILCMESYVGTAKSDQGVKLEDQYLILEDRVERMSNYRFDDRLG</sequence>
<dbReference type="InterPro" id="IPR036005">
    <property type="entry name" value="Creatinase/aminopeptidase-like"/>
</dbReference>
<dbReference type="Proteomes" id="UP000015480">
    <property type="component" value="Chromosome"/>
</dbReference>
<dbReference type="KEGG" id="pami:JCM7686_1749"/>
<dbReference type="eggNOG" id="COG0006">
    <property type="taxonomic scope" value="Bacteria"/>
</dbReference>
<dbReference type="OrthoDB" id="9803194at2"/>
<organism evidence="2 3">
    <name type="scientific">Paracoccus aminophilus JCM 7686</name>
    <dbReference type="NCBI Taxonomy" id="1367847"/>
    <lineage>
        <taxon>Bacteria</taxon>
        <taxon>Pseudomonadati</taxon>
        <taxon>Pseudomonadota</taxon>
        <taxon>Alphaproteobacteria</taxon>
        <taxon>Rhodobacterales</taxon>
        <taxon>Paracoccaceae</taxon>
        <taxon>Paracoccus</taxon>
    </lineage>
</organism>
<dbReference type="Gene3D" id="3.40.350.10">
    <property type="entry name" value="Creatinase/prolidase N-terminal domain"/>
    <property type="match status" value="1"/>
</dbReference>
<dbReference type="InterPro" id="IPR050659">
    <property type="entry name" value="Peptidase_M24B"/>
</dbReference>
<dbReference type="EMBL" id="CP006650">
    <property type="protein sequence ID" value="AGT08850.1"/>
    <property type="molecule type" value="Genomic_DNA"/>
</dbReference>
<dbReference type="CDD" id="cd01066">
    <property type="entry name" value="APP_MetAP"/>
    <property type="match status" value="1"/>
</dbReference>
<dbReference type="STRING" id="1367847.JCM7686_1749"/>
<name>S5XZH6_PARAH</name>
<dbReference type="InterPro" id="IPR000994">
    <property type="entry name" value="Pept_M24"/>
</dbReference>
<feature type="domain" description="Peptidase M24" evidence="1">
    <location>
        <begin position="177"/>
        <end position="383"/>
    </location>
</feature>
<dbReference type="RefSeq" id="WP_020950488.1">
    <property type="nucleotide sequence ID" value="NC_022041.1"/>
</dbReference>
<dbReference type="PANTHER" id="PTHR46112">
    <property type="entry name" value="AMINOPEPTIDASE"/>
    <property type="match status" value="1"/>
</dbReference>